<reference evidence="1" key="1">
    <citation type="submission" date="2023-06" db="EMBL/GenBank/DDBJ databases">
        <title>Genome sequence of Methanosarcinaceae archaeon Ag5.</title>
        <authorList>
            <person name="Protasov E."/>
            <person name="Platt K."/>
            <person name="Poehlein A."/>
            <person name="Daniel R."/>
            <person name="Brune A."/>
        </authorList>
    </citation>
    <scope>NUCLEOTIDE SEQUENCE</scope>
    <source>
        <strain evidence="1">Ag5</strain>
    </source>
</reference>
<accession>A0AAE4MKA8</accession>
<organism evidence="1 2">
    <name type="scientific">Methanolapillus africanus</name>
    <dbReference type="NCBI Taxonomy" id="3028297"/>
    <lineage>
        <taxon>Archaea</taxon>
        <taxon>Methanobacteriati</taxon>
        <taxon>Methanobacteriota</taxon>
        <taxon>Stenosarchaea group</taxon>
        <taxon>Methanomicrobia</taxon>
        <taxon>Methanosarcinales</taxon>
        <taxon>Methanosarcinaceae</taxon>
        <taxon>Methanolapillus</taxon>
    </lineage>
</organism>
<dbReference type="AlphaFoldDB" id="A0AAE4MKA8"/>
<dbReference type="RefSeq" id="WP_338099947.1">
    <property type="nucleotide sequence ID" value="NZ_JAWDKD010000020.1"/>
</dbReference>
<keyword evidence="2" id="KW-1185">Reference proteome</keyword>
<evidence type="ECO:0000313" key="2">
    <source>
        <dbReference type="Proteomes" id="UP001271789"/>
    </source>
</evidence>
<gene>
    <name evidence="1" type="ORF">MsAg5_14110</name>
</gene>
<sequence>MTASLYSRLQTAQSELESYQKSRQDDQQQSFLYFVRFSESVKGIMDDLFKEVVDMESGMETSLIGRHNANTVAAVRNSARKKIAENKLKSQAAEFPASKRWTSKGIDAHMERVKELERSAKGSMQTMDELESFITKYMTVANYKLARDNVVVGLQKRKTNPDFSVDSLIDAKYRIFVNSGDIKSVNVIFDFLIDEIDAPELAEIGAMNYVQFKYVMISAIDAARISAEFLPSYEVYRFAAGLPKNPTENSELVQKTPELIAFTVDKMKNMMKLAKSYENFEKDEEKVMS</sequence>
<dbReference type="Proteomes" id="UP001271789">
    <property type="component" value="Unassembled WGS sequence"/>
</dbReference>
<evidence type="ECO:0000313" key="1">
    <source>
        <dbReference type="EMBL" id="MDV0447511.1"/>
    </source>
</evidence>
<name>A0AAE4MKA8_9EURY</name>
<proteinExistence type="predicted"/>
<dbReference type="EMBL" id="JAWDKD010000020">
    <property type="protein sequence ID" value="MDV0447511.1"/>
    <property type="molecule type" value="Genomic_DNA"/>
</dbReference>
<comment type="caution">
    <text evidence="1">The sequence shown here is derived from an EMBL/GenBank/DDBJ whole genome shotgun (WGS) entry which is preliminary data.</text>
</comment>
<protein>
    <submittedName>
        <fullName evidence="1">Uncharacterized protein</fullName>
    </submittedName>
</protein>